<sequence>MSGLHSLDLDLKVSEELAARSIRDAINRTALPFTCYDRNLIASGSLWIFFSSLGRVWRSLPLLCRHVMSAQGNIA</sequence>
<evidence type="ECO:0000313" key="1">
    <source>
        <dbReference type="EMBL" id="OBS18138.1"/>
    </source>
</evidence>
<proteinExistence type="predicted"/>
<dbReference type="AlphaFoldDB" id="A0A1B8ACC6"/>
<comment type="caution">
    <text evidence="1">The sequence shown here is derived from an EMBL/GenBank/DDBJ whole genome shotgun (WGS) entry which is preliminary data.</text>
</comment>
<evidence type="ECO:0000313" key="2">
    <source>
        <dbReference type="Proteomes" id="UP000091967"/>
    </source>
</evidence>
<gene>
    <name evidence="1" type="ORF">FPOA_09865</name>
</gene>
<protein>
    <submittedName>
        <fullName evidence="1">Uncharacterized protein</fullName>
    </submittedName>
</protein>
<keyword evidence="2" id="KW-1185">Reference proteome</keyword>
<reference evidence="1 2" key="1">
    <citation type="submission" date="2016-06" db="EMBL/GenBank/DDBJ databases">
        <title>Living apart together: crosstalk between the core and supernumerary genomes in a fungal plant pathogen.</title>
        <authorList>
            <person name="Vanheule A."/>
            <person name="Audenaert K."/>
            <person name="Warris S."/>
            <person name="Van De Geest H."/>
            <person name="Schijlen E."/>
            <person name="Hofte M."/>
            <person name="De Saeger S."/>
            <person name="Haesaert G."/>
            <person name="Waalwijk C."/>
            <person name="Van Der Lee T."/>
        </authorList>
    </citation>
    <scope>NUCLEOTIDE SEQUENCE [LARGE SCALE GENOMIC DNA]</scope>
    <source>
        <strain evidence="1 2">2516</strain>
    </source>
</reference>
<dbReference type="Proteomes" id="UP000091967">
    <property type="component" value="Unassembled WGS sequence"/>
</dbReference>
<dbReference type="EMBL" id="LYXU01000004">
    <property type="protein sequence ID" value="OBS18138.1"/>
    <property type="molecule type" value="Genomic_DNA"/>
</dbReference>
<accession>A0A1B8ACC6</accession>
<name>A0A1B8ACC6_FUSPO</name>
<organism evidence="1 2">
    <name type="scientific">Fusarium poae</name>
    <dbReference type="NCBI Taxonomy" id="36050"/>
    <lineage>
        <taxon>Eukaryota</taxon>
        <taxon>Fungi</taxon>
        <taxon>Dikarya</taxon>
        <taxon>Ascomycota</taxon>
        <taxon>Pezizomycotina</taxon>
        <taxon>Sordariomycetes</taxon>
        <taxon>Hypocreomycetidae</taxon>
        <taxon>Hypocreales</taxon>
        <taxon>Nectriaceae</taxon>
        <taxon>Fusarium</taxon>
    </lineage>
</organism>